<evidence type="ECO:0000313" key="1">
    <source>
        <dbReference type="EMBL" id="GAA3896627.1"/>
    </source>
</evidence>
<protein>
    <submittedName>
        <fullName evidence="1">Uncharacterized protein</fullName>
    </submittedName>
</protein>
<sequence length="100" mass="11104">MIFVREAVERSPRGDIFARRRWSEPFRTIKGKSIEANSPWARSLDSGLRSHVSGRCEDGCGRVHAFTSRRPDLTEDGVHIQTDAKGTIRARDAAAAVTVP</sequence>
<gene>
    <name evidence="1" type="ORF">GCM10022207_76190</name>
</gene>
<reference evidence="2" key="1">
    <citation type="journal article" date="2019" name="Int. J. Syst. Evol. Microbiol.">
        <title>The Global Catalogue of Microorganisms (GCM) 10K type strain sequencing project: providing services to taxonomists for standard genome sequencing and annotation.</title>
        <authorList>
            <consortium name="The Broad Institute Genomics Platform"/>
            <consortium name="The Broad Institute Genome Sequencing Center for Infectious Disease"/>
            <person name="Wu L."/>
            <person name="Ma J."/>
        </authorList>
    </citation>
    <scope>NUCLEOTIDE SEQUENCE [LARGE SCALE GENOMIC DNA]</scope>
    <source>
        <strain evidence="2">JCM 16578</strain>
    </source>
</reference>
<keyword evidence="2" id="KW-1185">Reference proteome</keyword>
<name>A0ABP7LAG1_9ACTN</name>
<dbReference type="EMBL" id="BAAAZA010000036">
    <property type="protein sequence ID" value="GAA3896627.1"/>
    <property type="molecule type" value="Genomic_DNA"/>
</dbReference>
<comment type="caution">
    <text evidence="1">The sequence shown here is derived from an EMBL/GenBank/DDBJ whole genome shotgun (WGS) entry which is preliminary data.</text>
</comment>
<evidence type="ECO:0000313" key="2">
    <source>
        <dbReference type="Proteomes" id="UP001501563"/>
    </source>
</evidence>
<organism evidence="1 2">
    <name type="scientific">Streptomyces lannensis</name>
    <dbReference type="NCBI Taxonomy" id="766498"/>
    <lineage>
        <taxon>Bacteria</taxon>
        <taxon>Bacillati</taxon>
        <taxon>Actinomycetota</taxon>
        <taxon>Actinomycetes</taxon>
        <taxon>Kitasatosporales</taxon>
        <taxon>Streptomycetaceae</taxon>
        <taxon>Streptomyces</taxon>
    </lineage>
</organism>
<proteinExistence type="predicted"/>
<dbReference type="Proteomes" id="UP001501563">
    <property type="component" value="Unassembled WGS sequence"/>
</dbReference>
<accession>A0ABP7LAG1</accession>